<keyword evidence="8 9" id="KW-0807">Transducer</keyword>
<protein>
    <recommendedName>
        <fullName evidence="11">G-protein coupled receptors family 1 profile domain-containing protein</fullName>
    </recommendedName>
</protein>
<keyword evidence="6 9" id="KW-0675">Receptor</keyword>
<feature type="transmembrane region" description="Helical" evidence="10">
    <location>
        <begin position="100"/>
        <end position="119"/>
    </location>
</feature>
<dbReference type="InterPro" id="IPR000276">
    <property type="entry name" value="GPCR_Rhodpsn"/>
</dbReference>
<keyword evidence="7" id="KW-0325">Glycoprotein</keyword>
<comment type="similarity">
    <text evidence="9">Belongs to the G-protein coupled receptor 1 family.</text>
</comment>
<dbReference type="PROSITE" id="PS00237">
    <property type="entry name" value="G_PROTEIN_RECEP_F1_1"/>
    <property type="match status" value="1"/>
</dbReference>
<dbReference type="Gene3D" id="1.20.1070.10">
    <property type="entry name" value="Rhodopsin 7-helix transmembrane proteins"/>
    <property type="match status" value="2"/>
</dbReference>
<evidence type="ECO:0000313" key="13">
    <source>
        <dbReference type="Proteomes" id="UP001482620"/>
    </source>
</evidence>
<evidence type="ECO:0000256" key="9">
    <source>
        <dbReference type="RuleBase" id="RU000688"/>
    </source>
</evidence>
<keyword evidence="5 10" id="KW-0472">Membrane</keyword>
<evidence type="ECO:0000259" key="11">
    <source>
        <dbReference type="PROSITE" id="PS50262"/>
    </source>
</evidence>
<sequence>MEDFIINNTSWDKNYNYSNVKFSYPNDTRSPNGVCFINVAHWIIVCIELPFTLIAMFAALSLVKNDHVTPVYVINLLISDLVQLGSRIAMMTKEPDIMSFYAQIFGLLASVGFMVCISLERYLLIAKPLWYRFRRNVKITLVVCVMVWAFTLLLMVTFYFNFEIADIILGVFLLIPLPLFIFSLFGTIKALSSARSVPADEKRRIVAVLVVVLFIYTLLFLPFIITLLVTESRKSPTFETFATISVCINPLADSLLYILLRKSAMDSLFASLCCVSDYQQRCTVNTDNISPSC</sequence>
<dbReference type="InterPro" id="IPR017452">
    <property type="entry name" value="GPCR_Rhodpsn_7TM"/>
</dbReference>
<evidence type="ECO:0000256" key="2">
    <source>
        <dbReference type="ARBA" id="ARBA00022692"/>
    </source>
</evidence>
<feature type="transmembrane region" description="Helical" evidence="10">
    <location>
        <begin position="241"/>
        <end position="260"/>
    </location>
</feature>
<evidence type="ECO:0000256" key="10">
    <source>
        <dbReference type="SAM" id="Phobius"/>
    </source>
</evidence>
<evidence type="ECO:0000256" key="4">
    <source>
        <dbReference type="ARBA" id="ARBA00023040"/>
    </source>
</evidence>
<evidence type="ECO:0000256" key="5">
    <source>
        <dbReference type="ARBA" id="ARBA00023136"/>
    </source>
</evidence>
<comment type="caution">
    <text evidence="12">The sequence shown here is derived from an EMBL/GenBank/DDBJ whole genome shotgun (WGS) entry which is preliminary data.</text>
</comment>
<organism evidence="12 13">
    <name type="scientific">Ilyodon furcidens</name>
    <name type="common">goldbreast splitfin</name>
    <dbReference type="NCBI Taxonomy" id="33524"/>
    <lineage>
        <taxon>Eukaryota</taxon>
        <taxon>Metazoa</taxon>
        <taxon>Chordata</taxon>
        <taxon>Craniata</taxon>
        <taxon>Vertebrata</taxon>
        <taxon>Euteleostomi</taxon>
        <taxon>Actinopterygii</taxon>
        <taxon>Neopterygii</taxon>
        <taxon>Teleostei</taxon>
        <taxon>Neoteleostei</taxon>
        <taxon>Acanthomorphata</taxon>
        <taxon>Ovalentaria</taxon>
        <taxon>Atherinomorphae</taxon>
        <taxon>Cyprinodontiformes</taxon>
        <taxon>Goodeidae</taxon>
        <taxon>Ilyodon</taxon>
    </lineage>
</organism>
<dbReference type="PROSITE" id="PS50262">
    <property type="entry name" value="G_PROTEIN_RECEP_F1_2"/>
    <property type="match status" value="1"/>
</dbReference>
<evidence type="ECO:0000256" key="6">
    <source>
        <dbReference type="ARBA" id="ARBA00023170"/>
    </source>
</evidence>
<evidence type="ECO:0000313" key="12">
    <source>
        <dbReference type="EMBL" id="MEQ2230841.1"/>
    </source>
</evidence>
<keyword evidence="2 9" id="KW-0812">Transmembrane</keyword>
<reference evidence="12 13" key="1">
    <citation type="submission" date="2021-06" db="EMBL/GenBank/DDBJ databases">
        <authorList>
            <person name="Palmer J.M."/>
        </authorList>
    </citation>
    <scope>NUCLEOTIDE SEQUENCE [LARGE SCALE GENOMIC DNA]</scope>
    <source>
        <strain evidence="13">if_2019</strain>
        <tissue evidence="12">Muscle</tissue>
    </source>
</reference>
<dbReference type="PANTHER" id="PTHR24232:SF85">
    <property type="entry name" value="G-PROTEIN COUPLED RECEPTOR 4"/>
    <property type="match status" value="1"/>
</dbReference>
<dbReference type="Proteomes" id="UP001482620">
    <property type="component" value="Unassembled WGS sequence"/>
</dbReference>
<name>A0ABV0TFP2_9TELE</name>
<keyword evidence="4 9" id="KW-0297">G-protein coupled receptor</keyword>
<dbReference type="SUPFAM" id="SSF81321">
    <property type="entry name" value="Family A G protein-coupled receptor-like"/>
    <property type="match status" value="1"/>
</dbReference>
<evidence type="ECO:0000256" key="8">
    <source>
        <dbReference type="ARBA" id="ARBA00023224"/>
    </source>
</evidence>
<dbReference type="Pfam" id="PF00001">
    <property type="entry name" value="7tm_1"/>
    <property type="match status" value="1"/>
</dbReference>
<keyword evidence="3 10" id="KW-1133">Transmembrane helix</keyword>
<feature type="transmembrane region" description="Helical" evidence="10">
    <location>
        <begin position="205"/>
        <end position="229"/>
    </location>
</feature>
<comment type="subcellular location">
    <subcellularLocation>
        <location evidence="1">Membrane</location>
        <topology evidence="1">Multi-pass membrane protein</topology>
    </subcellularLocation>
</comment>
<evidence type="ECO:0000256" key="7">
    <source>
        <dbReference type="ARBA" id="ARBA00023180"/>
    </source>
</evidence>
<accession>A0ABV0TFP2</accession>
<dbReference type="PANTHER" id="PTHR24232">
    <property type="entry name" value="G-PROTEIN COUPLED RECEPTOR"/>
    <property type="match status" value="1"/>
</dbReference>
<gene>
    <name evidence="12" type="ORF">ILYODFUR_033378</name>
</gene>
<feature type="transmembrane region" description="Helical" evidence="10">
    <location>
        <begin position="139"/>
        <end position="161"/>
    </location>
</feature>
<evidence type="ECO:0000256" key="1">
    <source>
        <dbReference type="ARBA" id="ARBA00004141"/>
    </source>
</evidence>
<dbReference type="PRINTS" id="PR00237">
    <property type="entry name" value="GPCRRHODOPSN"/>
</dbReference>
<feature type="transmembrane region" description="Helical" evidence="10">
    <location>
        <begin position="167"/>
        <end position="185"/>
    </location>
</feature>
<feature type="transmembrane region" description="Helical" evidence="10">
    <location>
        <begin position="39"/>
        <end position="63"/>
    </location>
</feature>
<dbReference type="EMBL" id="JAHRIQ010028831">
    <property type="protein sequence ID" value="MEQ2230841.1"/>
    <property type="molecule type" value="Genomic_DNA"/>
</dbReference>
<proteinExistence type="inferred from homology"/>
<evidence type="ECO:0000256" key="3">
    <source>
        <dbReference type="ARBA" id="ARBA00022989"/>
    </source>
</evidence>
<feature type="domain" description="G-protein coupled receptors family 1 profile" evidence="11">
    <location>
        <begin position="105"/>
        <end position="257"/>
    </location>
</feature>
<keyword evidence="13" id="KW-1185">Reference proteome</keyword>